<dbReference type="EMBL" id="JAPTGD010000002">
    <property type="protein sequence ID" value="MDU9693700.1"/>
    <property type="molecule type" value="Genomic_DNA"/>
</dbReference>
<dbReference type="RefSeq" id="WP_316910920.1">
    <property type="nucleotide sequence ID" value="NZ_JAPTGD010000002.1"/>
</dbReference>
<dbReference type="PANTHER" id="PTHR30373:SF2">
    <property type="entry name" value="UPF0603 PROTEIN YGCG"/>
    <property type="match status" value="1"/>
</dbReference>
<dbReference type="PANTHER" id="PTHR30373">
    <property type="entry name" value="UPF0603 PROTEIN YGCG"/>
    <property type="match status" value="1"/>
</dbReference>
<proteinExistence type="predicted"/>
<protein>
    <submittedName>
        <fullName evidence="5">TPM domain-containing protein</fullName>
    </submittedName>
</protein>
<feature type="region of interest" description="Disordered" evidence="1">
    <location>
        <begin position="232"/>
        <end position="251"/>
    </location>
</feature>
<feature type="signal peptide" evidence="3">
    <location>
        <begin position="1"/>
        <end position="23"/>
    </location>
</feature>
<comment type="caution">
    <text evidence="5">The sequence shown here is derived from an EMBL/GenBank/DDBJ whole genome shotgun (WGS) entry which is preliminary data.</text>
</comment>
<sequence>MKLLAPFVFIIALLFNTSSVAFAASDIPKPVGDIYVQDFANILNEEEKSEIIDMAEKLDDETEAQIGILTVNSLNDSDIENFSNEAFREYGLGSKELNNGILIILALKEKQVRVEVGYGLEGRVTDIKSGEILDNYAIPYLKDKKYDKAIMNTYKAVYNEAAKEYELGKDFQQKVSKAPHSSKEESGLKAWQVILIVIAVIILIILDFIFFKGAITEAVLYMLLSARGGGGDGPRGGGGGSSGGGGASRGW</sequence>
<evidence type="ECO:0000256" key="1">
    <source>
        <dbReference type="SAM" id="MobiDB-lite"/>
    </source>
</evidence>
<keyword evidence="3" id="KW-0732">Signal</keyword>
<reference evidence="5" key="2">
    <citation type="submission" date="2022-12" db="EMBL/GenBank/DDBJ databases">
        <authorList>
            <person name="Dechsakulwatana C."/>
            <person name="Rungsihiranrut A."/>
            <person name="Muangchinda C."/>
            <person name="Ningthoujam R."/>
            <person name="Klankeo P."/>
            <person name="Pinyakong O."/>
        </authorList>
    </citation>
    <scope>NUCLEOTIDE SEQUENCE</scope>
    <source>
        <strain evidence="5">TL01-2</strain>
    </source>
</reference>
<dbReference type="InterPro" id="IPR007621">
    <property type="entry name" value="TPM_dom"/>
</dbReference>
<keyword evidence="2" id="KW-0472">Membrane</keyword>
<gene>
    <name evidence="5" type="ORF">O0Q50_21215</name>
</gene>
<dbReference type="Gene3D" id="3.10.310.50">
    <property type="match status" value="1"/>
</dbReference>
<dbReference type="Pfam" id="PF04536">
    <property type="entry name" value="TPM_phosphatase"/>
    <property type="match status" value="1"/>
</dbReference>
<reference evidence="5" key="1">
    <citation type="journal article" date="2022" name="J Environ Chem Eng">
        <title>Biodegradation of petroleum oil using a constructed nonpathogenic and heavy metal-tolerant bacterial consortium isolated from marine sponges.</title>
        <authorList>
            <person name="Dechsakulwatana C."/>
            <person name="Rungsihiranrut A."/>
            <person name="Muangchinda C."/>
            <person name="Ningthoujam R."/>
            <person name="Klankeo P."/>
            <person name="Pinyakong O."/>
        </authorList>
    </citation>
    <scope>NUCLEOTIDE SEQUENCE</scope>
    <source>
        <strain evidence="5">TL01-2</strain>
    </source>
</reference>
<feature type="chain" id="PRO_5043836733" evidence="3">
    <location>
        <begin position="24"/>
        <end position="251"/>
    </location>
</feature>
<keyword evidence="2" id="KW-0812">Transmembrane</keyword>
<organism evidence="5 6">
    <name type="scientific">Priestia aryabhattai</name>
    <name type="common">Bacillus aryabhattai</name>
    <dbReference type="NCBI Taxonomy" id="412384"/>
    <lineage>
        <taxon>Bacteria</taxon>
        <taxon>Bacillati</taxon>
        <taxon>Bacillota</taxon>
        <taxon>Bacilli</taxon>
        <taxon>Bacillales</taxon>
        <taxon>Bacillaceae</taxon>
        <taxon>Priestia</taxon>
    </lineage>
</organism>
<evidence type="ECO:0000256" key="3">
    <source>
        <dbReference type="SAM" id="SignalP"/>
    </source>
</evidence>
<evidence type="ECO:0000259" key="4">
    <source>
        <dbReference type="Pfam" id="PF04536"/>
    </source>
</evidence>
<keyword evidence="2" id="KW-1133">Transmembrane helix</keyword>
<evidence type="ECO:0000313" key="5">
    <source>
        <dbReference type="EMBL" id="MDU9693700.1"/>
    </source>
</evidence>
<dbReference type="AlphaFoldDB" id="A0AAX6NDG5"/>
<dbReference type="Proteomes" id="UP001269400">
    <property type="component" value="Unassembled WGS sequence"/>
</dbReference>
<feature type="domain" description="TPM" evidence="4">
    <location>
        <begin position="36"/>
        <end position="158"/>
    </location>
</feature>
<accession>A0AAX6NDG5</accession>
<evidence type="ECO:0000313" key="6">
    <source>
        <dbReference type="Proteomes" id="UP001269400"/>
    </source>
</evidence>
<feature type="transmembrane region" description="Helical" evidence="2">
    <location>
        <begin position="190"/>
        <end position="211"/>
    </location>
</feature>
<evidence type="ECO:0000256" key="2">
    <source>
        <dbReference type="SAM" id="Phobius"/>
    </source>
</evidence>
<name>A0AAX6NDG5_PRIAR</name>